<dbReference type="PANTHER" id="PTHR35605:SF1">
    <property type="entry name" value="ECP2 EFFECTOR PROTEIN DOMAIN-CONTAINING PROTEIN-RELATED"/>
    <property type="match status" value="1"/>
</dbReference>
<name>A0A553IDH3_9PEZI</name>
<accession>A0A553IDH3</accession>
<evidence type="ECO:0000313" key="2">
    <source>
        <dbReference type="EMBL" id="TRX98265.1"/>
    </source>
</evidence>
<feature type="signal peptide" evidence="1">
    <location>
        <begin position="1"/>
        <end position="20"/>
    </location>
</feature>
<feature type="chain" id="PRO_5021838295" description="Ecp2 effector protein domain-containing protein" evidence="1">
    <location>
        <begin position="21"/>
        <end position="206"/>
    </location>
</feature>
<evidence type="ECO:0000313" key="3">
    <source>
        <dbReference type="Proteomes" id="UP000319160"/>
    </source>
</evidence>
<comment type="caution">
    <text evidence="2">The sequence shown here is derived from an EMBL/GenBank/DDBJ whole genome shotgun (WGS) entry which is preliminary data.</text>
</comment>
<sequence length="206" mass="22632">MLFLNAIIIALVWVITPVLCLPDPTGSNHGSFEVQATANLTWQGSLTEDSPNVTFTGRSIAEISSHIKEVAPSFAWPEPIIQSRSVRPLVKNSEDKIICDLTFSDYGNYTDLLDQTAQLQAMPGFCRVAPMSQAKPLSCNRLTCTGSSAIYLCNDSDNHDSISTCARVGQYAQEILDWCYDGKDSNVKGQIYDGDRWSVIVQGDKC</sequence>
<protein>
    <recommendedName>
        <fullName evidence="4">Ecp2 effector protein domain-containing protein</fullName>
    </recommendedName>
</protein>
<gene>
    <name evidence="2" type="ORF">FHL15_000910</name>
</gene>
<dbReference type="Proteomes" id="UP000319160">
    <property type="component" value="Unassembled WGS sequence"/>
</dbReference>
<dbReference type="AlphaFoldDB" id="A0A553IDH3"/>
<reference evidence="3" key="1">
    <citation type="submission" date="2019-06" db="EMBL/GenBank/DDBJ databases">
        <title>Draft genome sequence of the griseofulvin-producing fungus Xylaria cubensis strain G536.</title>
        <authorList>
            <person name="Mead M.E."/>
            <person name="Raja H.A."/>
            <person name="Steenwyk J.L."/>
            <person name="Knowles S.L."/>
            <person name="Oberlies N.H."/>
            <person name="Rokas A."/>
        </authorList>
    </citation>
    <scope>NUCLEOTIDE SEQUENCE [LARGE SCALE GENOMIC DNA]</scope>
    <source>
        <strain evidence="3">G536</strain>
    </source>
</reference>
<dbReference type="PANTHER" id="PTHR35605">
    <property type="entry name" value="ECP2 EFFECTOR PROTEIN DOMAIN-CONTAINING PROTEIN-RELATED"/>
    <property type="match status" value="1"/>
</dbReference>
<evidence type="ECO:0008006" key="4">
    <source>
        <dbReference type="Google" id="ProtNLM"/>
    </source>
</evidence>
<evidence type="ECO:0000256" key="1">
    <source>
        <dbReference type="SAM" id="SignalP"/>
    </source>
</evidence>
<keyword evidence="1" id="KW-0732">Signal</keyword>
<proteinExistence type="predicted"/>
<keyword evidence="3" id="KW-1185">Reference proteome</keyword>
<dbReference type="EMBL" id="VFLP01000003">
    <property type="protein sequence ID" value="TRX98265.1"/>
    <property type="molecule type" value="Genomic_DNA"/>
</dbReference>
<organism evidence="2 3">
    <name type="scientific">Xylaria flabelliformis</name>
    <dbReference type="NCBI Taxonomy" id="2512241"/>
    <lineage>
        <taxon>Eukaryota</taxon>
        <taxon>Fungi</taxon>
        <taxon>Dikarya</taxon>
        <taxon>Ascomycota</taxon>
        <taxon>Pezizomycotina</taxon>
        <taxon>Sordariomycetes</taxon>
        <taxon>Xylariomycetidae</taxon>
        <taxon>Xylariales</taxon>
        <taxon>Xylariaceae</taxon>
        <taxon>Xylaria</taxon>
    </lineage>
</organism>
<dbReference type="OrthoDB" id="5272418at2759"/>